<keyword evidence="2" id="KW-1185">Reference proteome</keyword>
<dbReference type="AlphaFoldDB" id="A0A1B4FL89"/>
<dbReference type="KEGG" id="buu:WS70_21610"/>
<proteinExistence type="predicted"/>
<name>A0A1B4FL89_9BURK</name>
<accession>A0A1B4FL89</accession>
<evidence type="ECO:0000313" key="2">
    <source>
        <dbReference type="Proteomes" id="UP000062519"/>
    </source>
</evidence>
<dbReference type="EMBL" id="CP013387">
    <property type="protein sequence ID" value="AOJ04433.1"/>
    <property type="molecule type" value="Genomic_DNA"/>
</dbReference>
<evidence type="ECO:0000313" key="1">
    <source>
        <dbReference type="EMBL" id="AOJ04433.1"/>
    </source>
</evidence>
<reference evidence="1 2" key="1">
    <citation type="submission" date="2015-12" db="EMBL/GenBank/DDBJ databases">
        <title>Diversity of Burkholderia near neighbor genomes.</title>
        <authorList>
            <person name="Sahl J."/>
            <person name="Wagner D."/>
            <person name="Keim P."/>
        </authorList>
    </citation>
    <scope>NUCLEOTIDE SEQUENCE [LARGE SCALE GENOMIC DNA]</scope>
    <source>
        <strain evidence="1 2">BDU6</strain>
    </source>
</reference>
<dbReference type="Proteomes" id="UP000062519">
    <property type="component" value="Chromosome 2"/>
</dbReference>
<sequence>MPLHFDRACNADPSADASCEVRSIIADFPSNTKQMRARGTRACSCLSGGGVRACFGTIGCALRDASRHPAEFGRCATALRLTE</sequence>
<protein>
    <submittedName>
        <fullName evidence="1">Uncharacterized protein</fullName>
    </submittedName>
</protein>
<organism evidence="1 2">
    <name type="scientific">Burkholderia mayonis</name>
    <dbReference type="NCBI Taxonomy" id="1385591"/>
    <lineage>
        <taxon>Bacteria</taxon>
        <taxon>Pseudomonadati</taxon>
        <taxon>Pseudomonadota</taxon>
        <taxon>Betaproteobacteria</taxon>
        <taxon>Burkholderiales</taxon>
        <taxon>Burkholderiaceae</taxon>
        <taxon>Burkholderia</taxon>
        <taxon>pseudomallei group</taxon>
    </lineage>
</organism>
<gene>
    <name evidence="1" type="ORF">WS70_21610</name>
</gene>